<protein>
    <recommendedName>
        <fullName evidence="1">SAC domain-containing protein</fullName>
    </recommendedName>
</protein>
<reference evidence="2" key="1">
    <citation type="submission" date="2021-01" db="EMBL/GenBank/DDBJ databases">
        <authorList>
            <person name="Corre E."/>
            <person name="Pelletier E."/>
            <person name="Niang G."/>
            <person name="Scheremetjew M."/>
            <person name="Finn R."/>
            <person name="Kale V."/>
            <person name="Holt S."/>
            <person name="Cochrane G."/>
            <person name="Meng A."/>
            <person name="Brown T."/>
            <person name="Cohen L."/>
        </authorList>
    </citation>
    <scope>NUCLEOTIDE SEQUENCE</scope>
    <source>
        <strain evidence="2">CCMP1723</strain>
    </source>
</reference>
<dbReference type="PROSITE" id="PS50275">
    <property type="entry name" value="SAC"/>
    <property type="match status" value="1"/>
</dbReference>
<dbReference type="GO" id="GO:0005783">
    <property type="term" value="C:endoplasmic reticulum"/>
    <property type="evidence" value="ECO:0007669"/>
    <property type="project" value="TreeGrafter"/>
</dbReference>
<gene>
    <name evidence="2" type="ORF">MCOM1403_LOCUS352</name>
</gene>
<proteinExistence type="predicted"/>
<dbReference type="Pfam" id="PF02383">
    <property type="entry name" value="Syja_N"/>
    <property type="match status" value="1"/>
</dbReference>
<dbReference type="InterPro" id="IPR002013">
    <property type="entry name" value="SAC_dom"/>
</dbReference>
<dbReference type="PANTHER" id="PTHR45662:SF2">
    <property type="entry name" value="PHOSPHATIDYLINOSITOL-3-PHOSPHATASE SAC1"/>
    <property type="match status" value="1"/>
</dbReference>
<name>A0A7S0I723_MICPS</name>
<dbReference type="GO" id="GO:0046856">
    <property type="term" value="P:phosphatidylinositol dephosphorylation"/>
    <property type="evidence" value="ECO:0007669"/>
    <property type="project" value="TreeGrafter"/>
</dbReference>
<dbReference type="EMBL" id="HBEQ01000443">
    <property type="protein sequence ID" value="CAD8512927.1"/>
    <property type="molecule type" value="Transcribed_RNA"/>
</dbReference>
<evidence type="ECO:0000313" key="2">
    <source>
        <dbReference type="EMBL" id="CAD8512927.1"/>
    </source>
</evidence>
<dbReference type="GO" id="GO:0043812">
    <property type="term" value="F:phosphatidylinositol-4-phosphate phosphatase activity"/>
    <property type="evidence" value="ECO:0007669"/>
    <property type="project" value="TreeGrafter"/>
</dbReference>
<dbReference type="PANTHER" id="PTHR45662">
    <property type="entry name" value="PHOSPHATIDYLINOSITIDE PHOSPHATASE SAC1"/>
    <property type="match status" value="1"/>
</dbReference>
<feature type="domain" description="SAC" evidence="1">
    <location>
        <begin position="1"/>
        <end position="332"/>
    </location>
</feature>
<dbReference type="AlphaFoldDB" id="A0A7S0I723"/>
<evidence type="ECO:0000259" key="1">
    <source>
        <dbReference type="PROSITE" id="PS50275"/>
    </source>
</evidence>
<organism evidence="2">
    <name type="scientific">Micromonas pusilla</name>
    <name type="common">Picoplanktonic green alga</name>
    <name type="synonym">Chromulina pusilla</name>
    <dbReference type="NCBI Taxonomy" id="38833"/>
    <lineage>
        <taxon>Eukaryota</taxon>
        <taxon>Viridiplantae</taxon>
        <taxon>Chlorophyta</taxon>
        <taxon>Mamiellophyceae</taxon>
        <taxon>Mamiellales</taxon>
        <taxon>Mamiellaceae</taxon>
        <taxon>Micromonas</taxon>
    </lineage>
</organism>
<accession>A0A7S0I723</accession>
<sequence length="398" mass="44630">MLASHADGGSECNKSMTVTAHQLQNDSWYLADKRFCWNRCAGEMLDDITLPTNRSRHSIRALLLPLICGSFGCFRDSQGDTSLSLVARTSVSRFGIRHYCRGSNTEGEVANFVETEQIVCVQQRYLSSFVMVRGSVPLKWSQPLRGLSWNQKISFNSSGNISSTRRHFAKLVSHYGIVKVVDLLSSRGEEGMLKQAFLRSVSLLPPSNHPSAHVQYFHFDLHEEMTNSNTAALEKLASWTKAESSDLGQFMFVSGREESGCQMNLQNGVFRVNCKDCLDRTNLVQRIIACSVLQQQLHAVAIIDSDFSKRCKEAHRVLWADHGDRISSQYVGTLALRRDLTRTGNRTLGGLLQDAKTALNRYFRAKFLDGSAQDSLDLWTTGYLPGMEDAPLRSARFE</sequence>